<organism evidence="1 2">
    <name type="scientific">Candidatus Gottesmanbacteria bacterium GW2011_GWA1_47_8</name>
    <dbReference type="NCBI Taxonomy" id="1618438"/>
    <lineage>
        <taxon>Bacteria</taxon>
        <taxon>Candidatus Gottesmaniibacteriota</taxon>
    </lineage>
</organism>
<dbReference type="SUPFAM" id="SSF48295">
    <property type="entry name" value="TrpR-like"/>
    <property type="match status" value="1"/>
</dbReference>
<reference evidence="1 2" key="1">
    <citation type="journal article" date="2015" name="Nature">
        <title>rRNA introns, odd ribosomes, and small enigmatic genomes across a large radiation of phyla.</title>
        <authorList>
            <person name="Brown C.T."/>
            <person name="Hug L.A."/>
            <person name="Thomas B.C."/>
            <person name="Sharon I."/>
            <person name="Castelle C.J."/>
            <person name="Singh A."/>
            <person name="Wilkins M.J."/>
            <person name="Williams K.H."/>
            <person name="Banfield J.F."/>
        </authorList>
    </citation>
    <scope>NUCLEOTIDE SEQUENCE [LARGE SCALE GENOMIC DNA]</scope>
</reference>
<dbReference type="Proteomes" id="UP000034212">
    <property type="component" value="Unassembled WGS sequence"/>
</dbReference>
<dbReference type="EMBL" id="LCOQ01000006">
    <property type="protein sequence ID" value="KKU80920.1"/>
    <property type="molecule type" value="Genomic_DNA"/>
</dbReference>
<name>A0A0G1WFC1_9BACT</name>
<accession>A0A0G1WFC1</accession>
<evidence type="ECO:0000313" key="2">
    <source>
        <dbReference type="Proteomes" id="UP000034212"/>
    </source>
</evidence>
<dbReference type="InterPro" id="IPR038116">
    <property type="entry name" value="TrpR-like_sf"/>
</dbReference>
<dbReference type="GO" id="GO:0003700">
    <property type="term" value="F:DNA-binding transcription factor activity"/>
    <property type="evidence" value="ECO:0007669"/>
    <property type="project" value="InterPro"/>
</dbReference>
<dbReference type="PANTHER" id="PTHR40080">
    <property type="entry name" value="LMO1763 PROTEIN"/>
    <property type="match status" value="1"/>
</dbReference>
<dbReference type="InterPro" id="IPR013368">
    <property type="entry name" value="YecD_YerC"/>
</dbReference>
<comment type="caution">
    <text evidence="1">The sequence shown here is derived from an EMBL/GenBank/DDBJ whole genome shotgun (WGS) entry which is preliminary data.</text>
</comment>
<proteinExistence type="predicted"/>
<protein>
    <submittedName>
        <fullName evidence="1">TrpR like protein, YerC/YecD</fullName>
    </submittedName>
</protein>
<dbReference type="InterPro" id="IPR010921">
    <property type="entry name" value="Trp_repressor/repl_initiator"/>
</dbReference>
<dbReference type="Gene3D" id="1.10.1270.10">
    <property type="entry name" value="TrpR-like"/>
    <property type="match status" value="1"/>
</dbReference>
<sequence length="134" mass="15736">MTQVSRIRLPKAVEDQMHGALRKALADLRTEEEVGEFLEDLLTPTEKIMLGKRLAIAILLDKGYDQRTIHSIMKVSVTTVSSVNYWLKQRGKGYRRVIDKMKSQEQWKQFTHELGKFLEDYFTVHGQLRKLRKF</sequence>
<dbReference type="GO" id="GO:0043565">
    <property type="term" value="F:sequence-specific DNA binding"/>
    <property type="evidence" value="ECO:0007669"/>
    <property type="project" value="InterPro"/>
</dbReference>
<dbReference type="PANTHER" id="PTHR40080:SF1">
    <property type="entry name" value="TRPR-LIKE PROTEIN YERC_YECD"/>
    <property type="match status" value="1"/>
</dbReference>
<dbReference type="AlphaFoldDB" id="A0A0G1WFC1"/>
<evidence type="ECO:0000313" key="1">
    <source>
        <dbReference type="EMBL" id="KKU80920.1"/>
    </source>
</evidence>
<dbReference type="InterPro" id="IPR000831">
    <property type="entry name" value="Trp_repress"/>
</dbReference>
<gene>
    <name evidence="1" type="ORF">UY08_C0006G0016</name>
</gene>
<dbReference type="Pfam" id="PF01371">
    <property type="entry name" value="Trp_repressor"/>
    <property type="match status" value="1"/>
</dbReference>